<comment type="caution">
    <text evidence="2">The sequence shown here is derived from an EMBL/GenBank/DDBJ whole genome shotgun (WGS) entry which is preliminary data.</text>
</comment>
<accession>A0ABR1Y1U1</accession>
<feature type="region of interest" description="Disordered" evidence="1">
    <location>
        <begin position="155"/>
        <end position="174"/>
    </location>
</feature>
<reference evidence="2 3" key="1">
    <citation type="journal article" date="2022" name="G3 (Bethesda)">
        <title>Enemy or ally: a genomic approach to elucidate the lifestyle of Phyllosticta citrichinaensis.</title>
        <authorList>
            <person name="Buijs V.A."/>
            <person name="Groenewald J.Z."/>
            <person name="Haridas S."/>
            <person name="LaButti K.M."/>
            <person name="Lipzen A."/>
            <person name="Martin F.M."/>
            <person name="Barry K."/>
            <person name="Grigoriev I.V."/>
            <person name="Crous P.W."/>
            <person name="Seidl M.F."/>
        </authorList>
    </citation>
    <scope>NUCLEOTIDE SEQUENCE [LARGE SCALE GENOMIC DNA]</scope>
    <source>
        <strain evidence="2 3">CBS 129764</strain>
    </source>
</reference>
<dbReference type="EMBL" id="JBBWUH010000002">
    <property type="protein sequence ID" value="KAK8175110.1"/>
    <property type="molecule type" value="Genomic_DNA"/>
</dbReference>
<evidence type="ECO:0000256" key="1">
    <source>
        <dbReference type="SAM" id="MobiDB-lite"/>
    </source>
</evidence>
<keyword evidence="3" id="KW-1185">Reference proteome</keyword>
<evidence type="ECO:0000313" key="2">
    <source>
        <dbReference type="EMBL" id="KAK8175110.1"/>
    </source>
</evidence>
<dbReference type="Proteomes" id="UP001456524">
    <property type="component" value="Unassembled WGS sequence"/>
</dbReference>
<organism evidence="2 3">
    <name type="scientific">Phyllosticta citrichinensis</name>
    <dbReference type="NCBI Taxonomy" id="1130410"/>
    <lineage>
        <taxon>Eukaryota</taxon>
        <taxon>Fungi</taxon>
        <taxon>Dikarya</taxon>
        <taxon>Ascomycota</taxon>
        <taxon>Pezizomycotina</taxon>
        <taxon>Dothideomycetes</taxon>
        <taxon>Dothideomycetes incertae sedis</taxon>
        <taxon>Botryosphaeriales</taxon>
        <taxon>Phyllostictaceae</taxon>
        <taxon>Phyllosticta</taxon>
    </lineage>
</organism>
<gene>
    <name evidence="2" type="ORF">IWX90DRAFT_99773</name>
</gene>
<name>A0ABR1Y1U1_9PEZI</name>
<sequence length="238" mass="26368">MLGENNACGSGRNGGGSEWPWALGSSRRELPMSQIRQLEWGLGVEGSLDVGRWQPTDSFGFFWVCVVDLFGVDDAECVWWWCSTLRRKRSGIFGQDDAKWRRERGESVREAKIQKAEDLTWWCAGNAVVKDPQPPGPASPSLGCAGARAHSVNTVEPQQRARVRPSANPKPWRRSSQRLLTHRLLRVHQASVNGAFWSSNSCIAIAAQCHWCPACDSPLQSRMQSKANVAATQPRQAG</sequence>
<proteinExistence type="predicted"/>
<protein>
    <submittedName>
        <fullName evidence="2">Uncharacterized protein</fullName>
    </submittedName>
</protein>
<evidence type="ECO:0000313" key="3">
    <source>
        <dbReference type="Proteomes" id="UP001456524"/>
    </source>
</evidence>